<evidence type="ECO:0000256" key="3">
    <source>
        <dbReference type="ARBA" id="ARBA00022989"/>
    </source>
</evidence>
<dbReference type="PANTHER" id="PTHR36834">
    <property type="entry name" value="MEMBRANE PROTEIN-RELATED"/>
    <property type="match status" value="1"/>
</dbReference>
<feature type="transmembrane region" description="Helical" evidence="5">
    <location>
        <begin position="238"/>
        <end position="261"/>
    </location>
</feature>
<name>A0A4R6SCG6_LABRH</name>
<feature type="transmembrane region" description="Helical" evidence="5">
    <location>
        <begin position="282"/>
        <end position="302"/>
    </location>
</feature>
<evidence type="ECO:0000256" key="1">
    <source>
        <dbReference type="ARBA" id="ARBA00004141"/>
    </source>
</evidence>
<keyword evidence="9" id="KW-1185">Reference proteome</keyword>
<dbReference type="GO" id="GO:0016020">
    <property type="term" value="C:membrane"/>
    <property type="evidence" value="ECO:0007669"/>
    <property type="project" value="UniProtKB-SubCell"/>
</dbReference>
<feature type="transmembrane region" description="Helical" evidence="5">
    <location>
        <begin position="6"/>
        <end position="24"/>
    </location>
</feature>
<feature type="transmembrane region" description="Helical" evidence="5">
    <location>
        <begin position="105"/>
        <end position="123"/>
    </location>
</feature>
<dbReference type="PANTHER" id="PTHR36834:SF1">
    <property type="entry name" value="INTEGRAL MEMBRANE PROTEIN"/>
    <property type="match status" value="1"/>
</dbReference>
<evidence type="ECO:0000256" key="4">
    <source>
        <dbReference type="ARBA" id="ARBA00023136"/>
    </source>
</evidence>
<dbReference type="Proteomes" id="UP000295444">
    <property type="component" value="Unassembled WGS sequence"/>
</dbReference>
<accession>A0A4R6SCG6</accession>
<dbReference type="Pfam" id="PF04892">
    <property type="entry name" value="VanZ"/>
    <property type="match status" value="1"/>
</dbReference>
<evidence type="ECO:0000259" key="7">
    <source>
        <dbReference type="Pfam" id="PF06271"/>
    </source>
</evidence>
<dbReference type="InterPro" id="IPR006976">
    <property type="entry name" value="VanZ-like"/>
</dbReference>
<evidence type="ECO:0000313" key="9">
    <source>
        <dbReference type="Proteomes" id="UP000295444"/>
    </source>
</evidence>
<feature type="transmembrane region" description="Helical" evidence="5">
    <location>
        <begin position="308"/>
        <end position="325"/>
    </location>
</feature>
<evidence type="ECO:0000259" key="6">
    <source>
        <dbReference type="Pfam" id="PF04892"/>
    </source>
</evidence>
<dbReference type="Pfam" id="PF06271">
    <property type="entry name" value="RDD"/>
    <property type="match status" value="1"/>
</dbReference>
<dbReference type="AlphaFoldDB" id="A0A4R6SCG6"/>
<feature type="transmembrane region" description="Helical" evidence="5">
    <location>
        <begin position="165"/>
        <end position="185"/>
    </location>
</feature>
<keyword evidence="2 5" id="KW-0812">Transmembrane</keyword>
<keyword evidence="3 5" id="KW-1133">Transmembrane helix</keyword>
<evidence type="ECO:0000256" key="5">
    <source>
        <dbReference type="SAM" id="Phobius"/>
    </source>
</evidence>
<feature type="domain" description="RDD" evidence="7">
    <location>
        <begin position="204"/>
        <end position="298"/>
    </location>
</feature>
<dbReference type="InterPro" id="IPR053150">
    <property type="entry name" value="Teicoplanin_resist-assoc"/>
</dbReference>
<comment type="subcellular location">
    <subcellularLocation>
        <location evidence="1">Membrane</location>
        <topology evidence="1">Multi-pass membrane protein</topology>
    </subcellularLocation>
</comment>
<protein>
    <submittedName>
        <fullName evidence="8">Glycopeptide antibiotics resistance protein</fullName>
    </submittedName>
</protein>
<organism evidence="8 9">
    <name type="scientific">Labedaea rhizosphaerae</name>
    <dbReference type="NCBI Taxonomy" id="598644"/>
    <lineage>
        <taxon>Bacteria</taxon>
        <taxon>Bacillati</taxon>
        <taxon>Actinomycetota</taxon>
        <taxon>Actinomycetes</taxon>
        <taxon>Pseudonocardiales</taxon>
        <taxon>Pseudonocardiaceae</taxon>
        <taxon>Labedaea</taxon>
    </lineage>
</organism>
<keyword evidence="4 5" id="KW-0472">Membrane</keyword>
<evidence type="ECO:0000256" key="2">
    <source>
        <dbReference type="ARBA" id="ARBA00022692"/>
    </source>
</evidence>
<dbReference type="InterPro" id="IPR010432">
    <property type="entry name" value="RDD"/>
</dbReference>
<gene>
    <name evidence="8" type="ORF">EV186_103298</name>
</gene>
<proteinExistence type="predicted"/>
<dbReference type="EMBL" id="SNXZ01000003">
    <property type="protein sequence ID" value="TDP97334.1"/>
    <property type="molecule type" value="Genomic_DNA"/>
</dbReference>
<feature type="domain" description="VanZ-like" evidence="6">
    <location>
        <begin position="43"/>
        <end position="182"/>
    </location>
</feature>
<evidence type="ECO:0000313" key="8">
    <source>
        <dbReference type="EMBL" id="TDP97334.1"/>
    </source>
</evidence>
<feature type="transmembrane region" description="Helical" evidence="5">
    <location>
        <begin position="130"/>
        <end position="153"/>
    </location>
</feature>
<comment type="caution">
    <text evidence="8">The sequence shown here is derived from an EMBL/GenBank/DDBJ whole genome shotgun (WGS) entry which is preliminary data.</text>
</comment>
<feature type="transmembrane region" description="Helical" evidence="5">
    <location>
        <begin position="36"/>
        <end position="56"/>
    </location>
</feature>
<reference evidence="8 9" key="1">
    <citation type="submission" date="2019-03" db="EMBL/GenBank/DDBJ databases">
        <title>Genomic Encyclopedia of Type Strains, Phase IV (KMG-IV): sequencing the most valuable type-strain genomes for metagenomic binning, comparative biology and taxonomic classification.</title>
        <authorList>
            <person name="Goeker M."/>
        </authorList>
    </citation>
    <scope>NUCLEOTIDE SEQUENCE [LARGE SCALE GENOMIC DNA]</scope>
    <source>
        <strain evidence="8 9">DSM 45361</strain>
    </source>
</reference>
<feature type="transmembrane region" description="Helical" evidence="5">
    <location>
        <begin position="206"/>
        <end position="226"/>
    </location>
</feature>
<sequence length="365" mass="39361">MPALVAFIGGAIVALLFAVPYLAWTYRRRGEFGWGHALLAFVFVVYLFAIWTYALLPAPDTTAQWCAQHATGDPQWKPFQFIDDIRTQRERGITALLHNRALPQVVFNVALFVPFGMFGRHLLRRGPVTVVLGGFLMSLFVEFTQLTGVFGLFRCPYRIFDVDDLITNTLGTLVGVLIAPLLRLFPGQQTSAPAGVARPITGRRRILGMAIDVALVLLLGAALQVLANRTGNELKPLLAIATPAVVVLLLVPLLGNGATVGQWVVLLRPVDPLGRKPSVARVIVRCVTGSGGFFALVCWALLHESNTPLAAAGAMLVVSGLVALWPKDHRGLSGLLSGLGLVDTRVTEAGTSLAAKDHPVAEERR</sequence>